<reference evidence="7" key="1">
    <citation type="journal article" date="2019" name="Int. J. Syst. Evol. Microbiol.">
        <title>The Global Catalogue of Microorganisms (GCM) 10K type strain sequencing project: providing services to taxonomists for standard genome sequencing and annotation.</title>
        <authorList>
            <consortium name="The Broad Institute Genomics Platform"/>
            <consortium name="The Broad Institute Genome Sequencing Center for Infectious Disease"/>
            <person name="Wu L."/>
            <person name="Ma J."/>
        </authorList>
    </citation>
    <scope>NUCLEOTIDE SEQUENCE [LARGE SCALE GENOMIC DNA]</scope>
    <source>
        <strain evidence="7">JCM 17917</strain>
    </source>
</reference>
<evidence type="ECO:0000313" key="6">
    <source>
        <dbReference type="EMBL" id="GAA4306053.1"/>
    </source>
</evidence>
<gene>
    <name evidence="6" type="ORF">GCM10023183_20860</name>
</gene>
<keyword evidence="6" id="KW-0675">Receptor</keyword>
<evidence type="ECO:0000313" key="7">
    <source>
        <dbReference type="Proteomes" id="UP001501844"/>
    </source>
</evidence>
<dbReference type="Gene3D" id="2.60.40.1120">
    <property type="entry name" value="Carboxypeptidase-like, regulatory domain"/>
    <property type="match status" value="1"/>
</dbReference>
<dbReference type="Pfam" id="PF07715">
    <property type="entry name" value="Plug"/>
    <property type="match status" value="1"/>
</dbReference>
<proteinExistence type="predicted"/>
<dbReference type="SUPFAM" id="SSF49464">
    <property type="entry name" value="Carboxypeptidase regulatory domain-like"/>
    <property type="match status" value="1"/>
</dbReference>
<dbReference type="InterPro" id="IPR037066">
    <property type="entry name" value="Plug_dom_sf"/>
</dbReference>
<feature type="signal peptide" evidence="4">
    <location>
        <begin position="1"/>
        <end position="19"/>
    </location>
</feature>
<evidence type="ECO:0000256" key="4">
    <source>
        <dbReference type="SAM" id="SignalP"/>
    </source>
</evidence>
<dbReference type="PANTHER" id="PTHR40980">
    <property type="entry name" value="PLUG DOMAIN-CONTAINING PROTEIN"/>
    <property type="match status" value="1"/>
</dbReference>
<keyword evidence="4" id="KW-0732">Signal</keyword>
<dbReference type="InterPro" id="IPR012910">
    <property type="entry name" value="Plug_dom"/>
</dbReference>
<feature type="domain" description="TonB-dependent receptor plug" evidence="5">
    <location>
        <begin position="128"/>
        <end position="227"/>
    </location>
</feature>
<evidence type="ECO:0000256" key="2">
    <source>
        <dbReference type="ARBA" id="ARBA00023136"/>
    </source>
</evidence>
<dbReference type="EMBL" id="BAABGX010000002">
    <property type="protein sequence ID" value="GAA4306053.1"/>
    <property type="molecule type" value="Genomic_DNA"/>
</dbReference>
<name>A0ABP8FKT4_9BACT</name>
<evidence type="ECO:0000256" key="3">
    <source>
        <dbReference type="ARBA" id="ARBA00023237"/>
    </source>
</evidence>
<dbReference type="Gene3D" id="2.170.130.10">
    <property type="entry name" value="TonB-dependent receptor, plug domain"/>
    <property type="match status" value="1"/>
</dbReference>
<dbReference type="Pfam" id="PF13620">
    <property type="entry name" value="CarboxypepD_reg"/>
    <property type="match status" value="1"/>
</dbReference>
<comment type="subcellular location">
    <subcellularLocation>
        <location evidence="1">Cell outer membrane</location>
    </subcellularLocation>
</comment>
<evidence type="ECO:0000256" key="1">
    <source>
        <dbReference type="ARBA" id="ARBA00004442"/>
    </source>
</evidence>
<keyword evidence="2" id="KW-0472">Membrane</keyword>
<accession>A0ABP8FKT4</accession>
<evidence type="ECO:0000259" key="5">
    <source>
        <dbReference type="Pfam" id="PF07715"/>
    </source>
</evidence>
<dbReference type="Gene3D" id="2.40.170.20">
    <property type="entry name" value="TonB-dependent receptor, beta-barrel domain"/>
    <property type="match status" value="1"/>
</dbReference>
<feature type="chain" id="PRO_5045748951" evidence="4">
    <location>
        <begin position="20"/>
        <end position="938"/>
    </location>
</feature>
<protein>
    <submittedName>
        <fullName evidence="6">TonB-dependent receptor</fullName>
    </submittedName>
</protein>
<comment type="caution">
    <text evidence="6">The sequence shown here is derived from an EMBL/GenBank/DDBJ whole genome shotgun (WGS) entry which is preliminary data.</text>
</comment>
<dbReference type="InterPro" id="IPR008969">
    <property type="entry name" value="CarboxyPept-like_regulatory"/>
</dbReference>
<sequence>MRTFLLTLLLINTAWVAYGQQGTLTGKVKDGKTGEGLIGAVVSVTGSSVATPTDYEGNFTLPLKPGTYSITATYVSYTPFTQGNVTITAGQTTSLNLNLTEDSKSLQEVTVVAERQTNTDISLIKDLKQSEVVVSGMSSEQIVKAQDRDAAEAVKRIPGVTIQDNRFIIVRGLSERYNSVLLNNALTPSSEVDVRAFSFDVLPTSVIDRILVYKSPAPELPGDFAGGAIKVSTKNTVGENSTSFNFATSFRQGTTFQDFYTDKASNLDMWGLGSKDRSLPSGLPSTNKFQALDYATKAQYGQQLGLRNVWTPTNTTATPDLRFNLGLNRLLDIADFRLSSISALTYSNTRLNQNISRWDYQEARDGEAVEVNWAYQDDVSSNTVRLGALQNFSLRLNENNKIEFRNLFNQIGINEATVREGLNMETGTTQEERNYALRYETRTIYTGQLQGTHTTDNQLNTYTWTTGFNFLNRQEPDLRRVRTQRDAGSEGPYKVQISTNSTPYDAGRFYSNLDETAFIAEGQFQHLFQATDSADLETAPKFKAGFYVERKDRGFNARTLTYKRNTGINGGRTEDAILNLPLDQIFAPENLNTSTGLLFDESTSIADRYDASNTLGAGYVALSKTFFEKVNFYGGVRAEYNIREVKTADQAGPSNVDQRKLYILPSINTAYNFSPRSLVRLAYGMTVNRPEFREQARFSFYDFNENASVRGNPNLKTATVHNLDMRYEFYPTPNELLSVGVFYKHFIDPIETRIETGAGRNLTFSNGDFANSLGVEVEARKSFQELSGNRFIQGHSLVLNASVIHSEVNLGDMATQAERKRPLMGQSPYIINTGLYYQNDETGWQYSLLYNVLGERVYRVGNDENPSIYEMPRHVLDFTLTKNFKSGLQLKAGVQDLLNQKFKFVEDTDQDGKVESTDLTSRSYTRGMYSTIGLGYTF</sequence>
<dbReference type="SUPFAM" id="SSF56935">
    <property type="entry name" value="Porins"/>
    <property type="match status" value="1"/>
</dbReference>
<keyword evidence="3" id="KW-0998">Cell outer membrane</keyword>
<dbReference type="PANTHER" id="PTHR40980:SF4">
    <property type="entry name" value="TONB-DEPENDENT RECEPTOR-LIKE BETA-BARREL DOMAIN-CONTAINING PROTEIN"/>
    <property type="match status" value="1"/>
</dbReference>
<organism evidence="6 7">
    <name type="scientific">Nibribacter koreensis</name>
    <dbReference type="NCBI Taxonomy" id="1084519"/>
    <lineage>
        <taxon>Bacteria</taxon>
        <taxon>Pseudomonadati</taxon>
        <taxon>Bacteroidota</taxon>
        <taxon>Cytophagia</taxon>
        <taxon>Cytophagales</taxon>
        <taxon>Hymenobacteraceae</taxon>
        <taxon>Nibribacter</taxon>
    </lineage>
</organism>
<dbReference type="InterPro" id="IPR036942">
    <property type="entry name" value="Beta-barrel_TonB_sf"/>
</dbReference>
<dbReference type="Proteomes" id="UP001501844">
    <property type="component" value="Unassembled WGS sequence"/>
</dbReference>
<keyword evidence="7" id="KW-1185">Reference proteome</keyword>
<dbReference type="RefSeq" id="WP_345165547.1">
    <property type="nucleotide sequence ID" value="NZ_BAABGX010000002.1"/>
</dbReference>